<organism evidence="1 2">
    <name type="scientific">Persea americana</name>
    <name type="common">Avocado</name>
    <dbReference type="NCBI Taxonomy" id="3435"/>
    <lineage>
        <taxon>Eukaryota</taxon>
        <taxon>Viridiplantae</taxon>
        <taxon>Streptophyta</taxon>
        <taxon>Embryophyta</taxon>
        <taxon>Tracheophyta</taxon>
        <taxon>Spermatophyta</taxon>
        <taxon>Magnoliopsida</taxon>
        <taxon>Magnoliidae</taxon>
        <taxon>Laurales</taxon>
        <taxon>Lauraceae</taxon>
        <taxon>Persea</taxon>
    </lineage>
</organism>
<dbReference type="Proteomes" id="UP001234297">
    <property type="component" value="Chromosome 7"/>
</dbReference>
<comment type="caution">
    <text evidence="1">The sequence shown here is derived from an EMBL/GenBank/DDBJ whole genome shotgun (WGS) entry which is preliminary data.</text>
</comment>
<reference evidence="1 2" key="1">
    <citation type="journal article" date="2022" name="Hortic Res">
        <title>A haplotype resolved chromosomal level avocado genome allows analysis of novel avocado genes.</title>
        <authorList>
            <person name="Nath O."/>
            <person name="Fletcher S.J."/>
            <person name="Hayward A."/>
            <person name="Shaw L.M."/>
            <person name="Masouleh A.K."/>
            <person name="Furtado A."/>
            <person name="Henry R.J."/>
            <person name="Mitter N."/>
        </authorList>
    </citation>
    <scope>NUCLEOTIDE SEQUENCE [LARGE SCALE GENOMIC DNA]</scope>
    <source>
        <strain evidence="2">cv. Hass</strain>
    </source>
</reference>
<sequence length="193" mass="20848">MRWNLSSLLSQLVDYQRHSDLDNNGDLKISDFGLGSVVNQVHNNGLSHTIYGTLAYVAPKKEGVSPLPLLFASPPSSSSSPKPTTPPPLSSLLTLPVLLPPIPLQAHSSSAFCLLSLHHLDLPTPTLTSLSDPILFHLPSIPDSDDVQPLGSSPFFDVLAHSSDQSEAAICQLFFNICKKGPLLFFFLIPKKS</sequence>
<evidence type="ECO:0000313" key="2">
    <source>
        <dbReference type="Proteomes" id="UP001234297"/>
    </source>
</evidence>
<protein>
    <submittedName>
        <fullName evidence="1">Uncharacterized protein</fullName>
    </submittedName>
</protein>
<evidence type="ECO:0000313" key="1">
    <source>
        <dbReference type="EMBL" id="KAJ8628563.1"/>
    </source>
</evidence>
<proteinExistence type="predicted"/>
<keyword evidence="2" id="KW-1185">Reference proteome</keyword>
<dbReference type="EMBL" id="CM056815">
    <property type="protein sequence ID" value="KAJ8628563.1"/>
    <property type="molecule type" value="Genomic_DNA"/>
</dbReference>
<name>A0ACC2L5C8_PERAE</name>
<gene>
    <name evidence="1" type="ORF">MRB53_021886</name>
</gene>
<accession>A0ACC2L5C8</accession>